<evidence type="ECO:0000313" key="2">
    <source>
        <dbReference type="EMBL" id="EEP28046.1"/>
    </source>
</evidence>
<feature type="transmembrane region" description="Helical" evidence="1">
    <location>
        <begin position="7"/>
        <end position="26"/>
    </location>
</feature>
<dbReference type="STRING" id="626523.GCWU000342_01593"/>
<keyword evidence="1" id="KW-1133">Transmembrane helix</keyword>
<sequence length="126" mass="14234">MNKFLRVMFVFAIAAMSGAVVLQLFFPDDMASHSAYRVSYGWQREIAVWDIAVMIILIAVNLKYDAYFLKTVLLALIVGGIGIGTNHLVHFLDQRSLVNGVGAIENYLLVLGWIVGWKLQFRKSRK</sequence>
<gene>
    <name evidence="2" type="ORF">GCWU000342_01593</name>
</gene>
<proteinExistence type="predicted"/>
<dbReference type="AlphaFoldDB" id="C4GCA4"/>
<comment type="caution">
    <text evidence="2">The sequence shown here is derived from an EMBL/GenBank/DDBJ whole genome shotgun (WGS) entry which is preliminary data.</text>
</comment>
<feature type="transmembrane region" description="Helical" evidence="1">
    <location>
        <begin position="46"/>
        <end position="64"/>
    </location>
</feature>
<keyword evidence="1" id="KW-0812">Transmembrane</keyword>
<dbReference type="RefSeq" id="WP_006906590.1">
    <property type="nucleotide sequence ID" value="NZ_GG665866.1"/>
</dbReference>
<dbReference type="Proteomes" id="UP000003494">
    <property type="component" value="Unassembled WGS sequence"/>
</dbReference>
<name>C4GCA4_9FIRM</name>
<keyword evidence="3" id="KW-1185">Reference proteome</keyword>
<organism evidence="2 3">
    <name type="scientific">Shuttleworthella satelles DSM 14600</name>
    <dbReference type="NCBI Taxonomy" id="626523"/>
    <lineage>
        <taxon>Bacteria</taxon>
        <taxon>Bacillati</taxon>
        <taxon>Bacillota</taxon>
        <taxon>Clostridia</taxon>
        <taxon>Lachnospirales</taxon>
        <taxon>Lachnospiraceae</taxon>
        <taxon>Shuttleworthella</taxon>
    </lineage>
</organism>
<reference evidence="2" key="1">
    <citation type="submission" date="2009-04" db="EMBL/GenBank/DDBJ databases">
        <authorList>
            <person name="Weinstock G."/>
            <person name="Sodergren E."/>
            <person name="Clifton S."/>
            <person name="Fulton L."/>
            <person name="Fulton B."/>
            <person name="Courtney L."/>
            <person name="Fronick C."/>
            <person name="Harrison M."/>
            <person name="Strong C."/>
            <person name="Farmer C."/>
            <person name="Delahaunty K."/>
            <person name="Markovic C."/>
            <person name="Hall O."/>
            <person name="Minx P."/>
            <person name="Tomlinson C."/>
            <person name="Mitreva M."/>
            <person name="Nelson J."/>
            <person name="Hou S."/>
            <person name="Wollam A."/>
            <person name="Pepin K.H."/>
            <person name="Johnson M."/>
            <person name="Bhonagiri V."/>
            <person name="Nash W.E."/>
            <person name="Warren W."/>
            <person name="Chinwalla A."/>
            <person name="Mardis E.R."/>
            <person name="Wilson R.K."/>
        </authorList>
    </citation>
    <scope>NUCLEOTIDE SEQUENCE [LARGE SCALE GENOMIC DNA]</scope>
    <source>
        <strain evidence="2">DSM 14600</strain>
    </source>
</reference>
<keyword evidence="1" id="KW-0472">Membrane</keyword>
<dbReference type="EMBL" id="ACIP02000003">
    <property type="protein sequence ID" value="EEP28046.1"/>
    <property type="molecule type" value="Genomic_DNA"/>
</dbReference>
<feature type="transmembrane region" description="Helical" evidence="1">
    <location>
        <begin position="97"/>
        <end position="117"/>
    </location>
</feature>
<dbReference type="eggNOG" id="ENOG50323D0">
    <property type="taxonomic scope" value="Bacteria"/>
</dbReference>
<evidence type="ECO:0000256" key="1">
    <source>
        <dbReference type="SAM" id="Phobius"/>
    </source>
</evidence>
<dbReference type="HOGENOM" id="CLU_1980261_0_0_9"/>
<accession>C4GCA4</accession>
<evidence type="ECO:0000313" key="3">
    <source>
        <dbReference type="Proteomes" id="UP000003494"/>
    </source>
</evidence>
<feature type="transmembrane region" description="Helical" evidence="1">
    <location>
        <begin position="71"/>
        <end position="91"/>
    </location>
</feature>
<protein>
    <submittedName>
        <fullName evidence="2">Uncharacterized protein</fullName>
    </submittedName>
</protein>